<dbReference type="Pfam" id="PF09609">
    <property type="entry name" value="Cas_GSU0054"/>
    <property type="match status" value="1"/>
</dbReference>
<dbReference type="OrthoDB" id="9787885at2"/>
<dbReference type="EMBL" id="SHKY01000002">
    <property type="protein sequence ID" value="RZU46648.1"/>
    <property type="molecule type" value="Genomic_DNA"/>
</dbReference>
<dbReference type="Proteomes" id="UP000292564">
    <property type="component" value="Unassembled WGS sequence"/>
</dbReference>
<proteinExistence type="predicted"/>
<sequence length="470" mass="50339">MAFSISIRLRDGRFDAAVGHRDRGEWPPHPARVFCALVASAVEDADWAALRWLEQAPAPHVLACPVDDTEVTTRSGFVVTNAVKRKSGSTAWPGRTNGERRRVSVIPASDEIGLVWPQTDIDDAVLGRLLRLTRRVPYLGRSTSSVVVTVAAEAPAPRADWVCYRPAPLGTPGSVGLRVPQPGYVDQLRAAHAEGRRAWEVATRTLEYTTSDEEAAQPDAGHSVVAGPFTDLVVFGIDQSVTPIAGADVLTVTQALRAATISRVPDPVPAQVSGHGADGRPHAAFLALPDVGHPYSDGHLLGVGVALPGDLPPDQRRSVLRGLLAGDGLRRLCLPGGRPLAVSYRPDRSRPYGLLPERWNSSGGARAWVTATPVMLDRYPTTQTAEELVAQTLVTAGYPRPEQVDVVTGPATSGAINALRPGSIPKSRSRRPWVHCRIQFPMPVRGPVIAGSLRYLGVGLFIPHQPAGER</sequence>
<accession>A0A4Q7Z873</accession>
<dbReference type="AlphaFoldDB" id="A0A4Q7Z873"/>
<comment type="caution">
    <text evidence="1">The sequence shown here is derived from an EMBL/GenBank/DDBJ whole genome shotgun (WGS) entry which is preliminary data.</text>
</comment>
<evidence type="ECO:0000313" key="1">
    <source>
        <dbReference type="EMBL" id="RZU46648.1"/>
    </source>
</evidence>
<reference evidence="1 2" key="1">
    <citation type="submission" date="2019-02" db="EMBL/GenBank/DDBJ databases">
        <title>Sequencing the genomes of 1000 actinobacteria strains.</title>
        <authorList>
            <person name="Klenk H.-P."/>
        </authorList>
    </citation>
    <scope>NUCLEOTIDE SEQUENCE [LARGE SCALE GENOMIC DNA]</scope>
    <source>
        <strain evidence="1 2">DSM 45162</strain>
    </source>
</reference>
<keyword evidence="2" id="KW-1185">Reference proteome</keyword>
<name>A0A4Q7Z873_9ACTN</name>
<organism evidence="1 2">
    <name type="scientific">Krasilnikovia cinnamomea</name>
    <dbReference type="NCBI Taxonomy" id="349313"/>
    <lineage>
        <taxon>Bacteria</taxon>
        <taxon>Bacillati</taxon>
        <taxon>Actinomycetota</taxon>
        <taxon>Actinomycetes</taxon>
        <taxon>Micromonosporales</taxon>
        <taxon>Micromonosporaceae</taxon>
        <taxon>Krasilnikovia</taxon>
    </lineage>
</organism>
<evidence type="ECO:0000313" key="2">
    <source>
        <dbReference type="Proteomes" id="UP000292564"/>
    </source>
</evidence>
<dbReference type="RefSeq" id="WP_130513835.1">
    <property type="nucleotide sequence ID" value="NZ_SHKY01000002.1"/>
</dbReference>
<gene>
    <name evidence="1" type="ORF">EV385_6724</name>
</gene>
<dbReference type="NCBIfam" id="TIGR02165">
    <property type="entry name" value="cas5_6_GSU0054"/>
    <property type="match status" value="1"/>
</dbReference>
<dbReference type="InterPro" id="IPR019089">
    <property type="entry name" value="Cas_GSU0054"/>
</dbReference>
<protein>
    <submittedName>
        <fullName evidence="1">CRISPR-associated protein Csb2</fullName>
    </submittedName>
</protein>